<dbReference type="Gene3D" id="2.30.60.10">
    <property type="entry name" value="Cyanovirin-N"/>
    <property type="match status" value="2"/>
</dbReference>
<dbReference type="OrthoDB" id="2157530at2759"/>
<reference evidence="2 3" key="1">
    <citation type="journal article" date="2018" name="BMC Genomics">
        <title>Genomic evidence for intraspecific hybridization in a clonal and extremely halotolerant yeast.</title>
        <authorList>
            <person name="Gostincar C."/>
            <person name="Stajich J.E."/>
            <person name="Zupancic J."/>
            <person name="Zalar P."/>
            <person name="Gunde-Cimerman N."/>
        </authorList>
    </citation>
    <scope>NUCLEOTIDE SEQUENCE [LARGE SCALE GENOMIC DNA]</scope>
    <source>
        <strain evidence="2 3">EXF-2682</strain>
    </source>
</reference>
<dbReference type="InterPro" id="IPR011058">
    <property type="entry name" value="Cyanovirin-N"/>
</dbReference>
<organism evidence="2 3">
    <name type="scientific">Hortaea werneckii</name>
    <name type="common">Black yeast</name>
    <name type="synonym">Cladosporium werneckii</name>
    <dbReference type="NCBI Taxonomy" id="91943"/>
    <lineage>
        <taxon>Eukaryota</taxon>
        <taxon>Fungi</taxon>
        <taxon>Dikarya</taxon>
        <taxon>Ascomycota</taxon>
        <taxon>Pezizomycotina</taxon>
        <taxon>Dothideomycetes</taxon>
        <taxon>Dothideomycetidae</taxon>
        <taxon>Mycosphaerellales</taxon>
        <taxon>Teratosphaeriaceae</taxon>
        <taxon>Hortaea</taxon>
    </lineage>
</organism>
<evidence type="ECO:0000259" key="1">
    <source>
        <dbReference type="SMART" id="SM01111"/>
    </source>
</evidence>
<dbReference type="InterPro" id="IPR036673">
    <property type="entry name" value="Cyanovirin-N_sf"/>
</dbReference>
<evidence type="ECO:0000313" key="3">
    <source>
        <dbReference type="Proteomes" id="UP000269276"/>
    </source>
</evidence>
<dbReference type="EMBL" id="QWIP01000149">
    <property type="protein sequence ID" value="RMY71286.1"/>
    <property type="molecule type" value="Genomic_DNA"/>
</dbReference>
<feature type="domain" description="Cyanovirin-N" evidence="1">
    <location>
        <begin position="186"/>
        <end position="281"/>
    </location>
</feature>
<dbReference type="SUPFAM" id="SSF51322">
    <property type="entry name" value="Cyanovirin-N"/>
    <property type="match status" value="2"/>
</dbReference>
<dbReference type="PANTHER" id="PTHR24148">
    <property type="entry name" value="ANKYRIN REPEAT DOMAIN-CONTAINING PROTEIN 39 HOMOLOG-RELATED"/>
    <property type="match status" value="1"/>
</dbReference>
<dbReference type="SMART" id="SM01111">
    <property type="entry name" value="CVNH"/>
    <property type="match status" value="1"/>
</dbReference>
<comment type="caution">
    <text evidence="2">The sequence shown here is derived from an EMBL/GenBank/DDBJ whole genome shotgun (WGS) entry which is preliminary data.</text>
</comment>
<protein>
    <recommendedName>
        <fullName evidence="1">Cyanovirin-N domain-containing protein</fullName>
    </recommendedName>
</protein>
<gene>
    <name evidence="2" type="ORF">D0863_05257</name>
</gene>
<accession>A0A3M7E525</accession>
<dbReference type="PANTHER" id="PTHR24148:SF64">
    <property type="entry name" value="HETEROKARYON INCOMPATIBILITY DOMAIN-CONTAINING PROTEIN"/>
    <property type="match status" value="1"/>
</dbReference>
<dbReference type="Pfam" id="PF08881">
    <property type="entry name" value="CVNH"/>
    <property type="match status" value="1"/>
</dbReference>
<name>A0A3M7E525_HORWE</name>
<dbReference type="AlphaFoldDB" id="A0A3M7E525"/>
<dbReference type="Pfam" id="PF06985">
    <property type="entry name" value="HET"/>
    <property type="match status" value="1"/>
</dbReference>
<dbReference type="VEuPathDB" id="FungiDB:BTJ68_08755"/>
<proteinExistence type="predicted"/>
<sequence length="843" mass="95404">MYCYLGASFTGQQICISEASCKRKCYTQSGQGQSLCNGPVKGSPAAPDQHQNFAFSSLQAASEMATMRLLTICNDEEPSYRPMMAIEFICPGAIRRSIHVLDDRLGNHNSNFATPGRNFSFTARDIRLSSGVLSAELETVAGHWEADTIAVQSRCNYDTTGCTHELIVRASDEVAAGQTVHASIFDLGYRCQDIRLEGASQLRAKCLLQPRYKFQECSISLDSVLGNSNGSFCFGSNFSASARNVQLKNTTLHAELRTRSGDWLAREVEIRHLLCNNGRSLRSLDMRRYLRVPGPPPAIFAKSCATTNELYSPLKTNEAFRLIYIEPGDFDDPIRCRMATRQASDRDEYMCLSYVWGNTSEAIMIHLNSCPKPVTRNLHSALQRLRSHGYLAALWIDALCINQDDKEEKSLQVARMAKTYAEARRVFVWLCDGPLNGPFEFLNDIVTAFFHDLLSNSHVHEAMKRSSSHGLDLARTYNLTVTLLSELANSPWFQRTWTIQEIVLARQTIYGFGSQLLNEKLLSTALKRMSWHLHTCCSGSFDLVDPAFVDSEIPQRFEALKAQLWRLDYIFMMQRSLKSLGMEARKAFQKPQGTPNHLHPRDRIYALTDIASQALVAFKTDYIAPVEELYKAFTLRTIERVGNLDIWSLIQPPKDFTHRGFSGLPSWAIDWTVDSEHGLIFSTFCLRLDMLTPPPPIALPGPLYELVSDDILRIHGTEFDNVQTISSDSWRGGGSKAKGKRDRMGDSVLQDWLQFLGIPDQARNPSTVLLWDSFRDLTMPDQVLLSAEDSWDEINLSLDKRHKWRELNQADKDRFTAWATREREMTGHMSDVETRRARPPKVE</sequence>
<dbReference type="Proteomes" id="UP000269276">
    <property type="component" value="Unassembled WGS sequence"/>
</dbReference>
<dbReference type="InterPro" id="IPR010730">
    <property type="entry name" value="HET"/>
</dbReference>
<evidence type="ECO:0000313" key="2">
    <source>
        <dbReference type="EMBL" id="RMY71286.1"/>
    </source>
</evidence>
<dbReference type="VEuPathDB" id="FungiDB:BTJ68_14877"/>
<dbReference type="InterPro" id="IPR052895">
    <property type="entry name" value="HetReg/Transcr_Mod"/>
</dbReference>